<sequence>MHDTEKQQFFGLMADVYAFYHRDTSRFALNVWWEAMKPFDYQAVNEAINRHCVNPDNGQYVPKPSDIVKLLRGSTQDSALVAWAKVDKVVRTVGTYRSVTFDDPIILLVLQDMGGWIALGTKKEDEWPFVAREFENRYRGYATRPSLEYPRWLPGIAEAQNSQTGQPVEPPVLIGDAVRAKLVLQSGSDTQRIGFQQLSDREMQEALAPSSPRRLQA</sequence>
<protein>
    <recommendedName>
        <fullName evidence="1">DUF6475 domain-containing protein</fullName>
    </recommendedName>
</protein>
<feature type="domain" description="DUF6475" evidence="1">
    <location>
        <begin position="99"/>
        <end position="187"/>
    </location>
</feature>
<name>A0A8H9IKF2_9BURK</name>
<dbReference type="Pfam" id="PF20081">
    <property type="entry name" value="DUF6475"/>
    <property type="match status" value="1"/>
</dbReference>
<dbReference type="AlphaFoldDB" id="A0A8H9IKF2"/>
<accession>A0A8H9IKF2</accession>
<evidence type="ECO:0000259" key="1">
    <source>
        <dbReference type="Pfam" id="PF20081"/>
    </source>
</evidence>
<evidence type="ECO:0000313" key="2">
    <source>
        <dbReference type="EMBL" id="GHC58527.1"/>
    </source>
</evidence>
<comment type="caution">
    <text evidence="2">The sequence shown here is derived from an EMBL/GenBank/DDBJ whole genome shotgun (WGS) entry which is preliminary data.</text>
</comment>
<dbReference type="Proteomes" id="UP000608923">
    <property type="component" value="Unassembled WGS sequence"/>
</dbReference>
<keyword evidence="3" id="KW-1185">Reference proteome</keyword>
<dbReference type="Gene3D" id="1.10.8.200">
    <property type="entry name" value="Replisome organizer (g39p helicase loader/inhibitor protein)"/>
    <property type="match status" value="1"/>
</dbReference>
<dbReference type="InterPro" id="IPR045521">
    <property type="entry name" value="DUF6475"/>
</dbReference>
<organism evidence="2 3">
    <name type="scientific">Alcaligenes pakistanensis</name>
    <dbReference type="NCBI Taxonomy" id="1482717"/>
    <lineage>
        <taxon>Bacteria</taxon>
        <taxon>Pseudomonadati</taxon>
        <taxon>Pseudomonadota</taxon>
        <taxon>Betaproteobacteria</taxon>
        <taxon>Burkholderiales</taxon>
        <taxon>Alcaligenaceae</taxon>
        <taxon>Alcaligenes</taxon>
    </lineage>
</organism>
<dbReference type="RefSeq" id="WP_189393917.1">
    <property type="nucleotide sequence ID" value="NZ_BMZN01000006.1"/>
</dbReference>
<reference evidence="3" key="1">
    <citation type="journal article" date="2019" name="Int. J. Syst. Evol. Microbiol.">
        <title>The Global Catalogue of Microorganisms (GCM) 10K type strain sequencing project: providing services to taxonomists for standard genome sequencing and annotation.</title>
        <authorList>
            <consortium name="The Broad Institute Genomics Platform"/>
            <consortium name="The Broad Institute Genome Sequencing Center for Infectious Disease"/>
            <person name="Wu L."/>
            <person name="Ma J."/>
        </authorList>
    </citation>
    <scope>NUCLEOTIDE SEQUENCE [LARGE SCALE GENOMIC DNA]</scope>
    <source>
        <strain evidence="3">KCTC 42083</strain>
    </source>
</reference>
<gene>
    <name evidence="2" type="ORF">GCM10010096_34560</name>
</gene>
<evidence type="ECO:0000313" key="3">
    <source>
        <dbReference type="Proteomes" id="UP000608923"/>
    </source>
</evidence>
<dbReference type="EMBL" id="BMZN01000006">
    <property type="protein sequence ID" value="GHC58527.1"/>
    <property type="molecule type" value="Genomic_DNA"/>
</dbReference>
<proteinExistence type="predicted"/>